<dbReference type="InParanoid" id="C1FH25"/>
<feature type="domain" description="MATH" evidence="2">
    <location>
        <begin position="8"/>
        <end position="130"/>
    </location>
</feature>
<dbReference type="RefSeq" id="XP_002508492.1">
    <property type="nucleotide sequence ID" value="XM_002508446.1"/>
</dbReference>
<accession>C1FH25</accession>
<dbReference type="GeneID" id="8247042"/>
<organism evidence="3 4">
    <name type="scientific">Micromonas commoda (strain RCC299 / NOUM17 / CCMP2709)</name>
    <name type="common">Picoplanktonic green alga</name>
    <dbReference type="NCBI Taxonomy" id="296587"/>
    <lineage>
        <taxon>Eukaryota</taxon>
        <taxon>Viridiplantae</taxon>
        <taxon>Chlorophyta</taxon>
        <taxon>Mamiellophyceae</taxon>
        <taxon>Mamiellales</taxon>
        <taxon>Mamiellaceae</taxon>
        <taxon>Micromonas</taxon>
    </lineage>
</organism>
<dbReference type="FunCoup" id="C1FH25">
    <property type="interactions" value="3"/>
</dbReference>
<evidence type="ECO:0000256" key="1">
    <source>
        <dbReference type="SAM" id="MobiDB-lite"/>
    </source>
</evidence>
<evidence type="ECO:0000313" key="4">
    <source>
        <dbReference type="Proteomes" id="UP000002009"/>
    </source>
</evidence>
<evidence type="ECO:0000313" key="3">
    <source>
        <dbReference type="EMBL" id="ACO69750.1"/>
    </source>
</evidence>
<proteinExistence type="predicted"/>
<dbReference type="PANTHER" id="PTHR47477">
    <property type="entry name" value="TNF RECEPTOR-ASSOCIATED FACTOR HOMOLOG 1A"/>
    <property type="match status" value="1"/>
</dbReference>
<dbReference type="InterPro" id="IPR008974">
    <property type="entry name" value="TRAF-like"/>
</dbReference>
<protein>
    <recommendedName>
        <fullName evidence="2">MATH domain-containing protein</fullName>
    </recommendedName>
</protein>
<dbReference type="PANTHER" id="PTHR47477:SF8">
    <property type="entry name" value="TNF RECEPTOR-ASSOCIATED FACTOR HOMOLOG 1A"/>
    <property type="match status" value="1"/>
</dbReference>
<dbReference type="SUPFAM" id="SSF49599">
    <property type="entry name" value="TRAF domain-like"/>
    <property type="match status" value="1"/>
</dbReference>
<evidence type="ECO:0000259" key="2">
    <source>
        <dbReference type="PROSITE" id="PS50144"/>
    </source>
</evidence>
<dbReference type="Pfam" id="PF22486">
    <property type="entry name" value="MATH_2"/>
    <property type="match status" value="1"/>
</dbReference>
<dbReference type="SMART" id="SM00061">
    <property type="entry name" value="MATH"/>
    <property type="match status" value="1"/>
</dbReference>
<name>C1FH25_MICCC</name>
<keyword evidence="4" id="KW-1185">Reference proteome</keyword>
<sequence length="363" mass="41503">GLQPTDLYGKFTWKIENFSEISKRELRSNVFEVGSYKWYILVYPQGCDVHNHLSLFLCVADYDKLLPGWSHFAQFTIAVVNKDPKKSKYSDTLHRFCKKEHDWGWKKFMELSKVLDGFTVADTLVIKAQVQVIHEKPARPFRCLEPQYRRELVRVYLTNVEGICRRFLEERRDQLAKFQEDETRWADMREFLGTAQGKAQALLASEKADVLLKGIVKRFFNEKEVTSTLVMDALCCGCQALDIGSSSAEDACKQFVKGRSVWLSSSQNKCSIATDDLLSVLERAANPDLLDPDANDSTNDANAEFGDDAVERDERRLADLGRRTVEMYALSHLFTVKIEVAFAEAQAIKMQEALIAEEEEAER</sequence>
<dbReference type="EMBL" id="CP001576">
    <property type="protein sequence ID" value="ACO69750.1"/>
    <property type="molecule type" value="Genomic_DNA"/>
</dbReference>
<dbReference type="Gene3D" id="2.60.210.10">
    <property type="entry name" value="Apoptosis, Tumor Necrosis Factor Receptor Associated Protein 2, Chain A"/>
    <property type="match status" value="1"/>
</dbReference>
<dbReference type="STRING" id="296587.C1FH25"/>
<dbReference type="AlphaFoldDB" id="C1FH25"/>
<gene>
    <name evidence="3" type="ORF">MICPUN_69054</name>
</gene>
<dbReference type="eggNOG" id="ENOG502QW6P">
    <property type="taxonomic scope" value="Eukaryota"/>
</dbReference>
<feature type="region of interest" description="Disordered" evidence="1">
    <location>
        <begin position="289"/>
        <end position="308"/>
    </location>
</feature>
<dbReference type="Proteomes" id="UP000002009">
    <property type="component" value="Chromosome 10"/>
</dbReference>
<dbReference type="CDD" id="cd00121">
    <property type="entry name" value="MATH"/>
    <property type="match status" value="1"/>
</dbReference>
<reference evidence="3 4" key="1">
    <citation type="journal article" date="2009" name="Science">
        <title>Green evolution and dynamic adaptations revealed by genomes of the marine picoeukaryotes Micromonas.</title>
        <authorList>
            <person name="Worden A.Z."/>
            <person name="Lee J.H."/>
            <person name="Mock T."/>
            <person name="Rouze P."/>
            <person name="Simmons M.P."/>
            <person name="Aerts A.L."/>
            <person name="Allen A.E."/>
            <person name="Cuvelier M.L."/>
            <person name="Derelle E."/>
            <person name="Everett M.V."/>
            <person name="Foulon E."/>
            <person name="Grimwood J."/>
            <person name="Gundlach H."/>
            <person name="Henrissat B."/>
            <person name="Napoli C."/>
            <person name="McDonald S.M."/>
            <person name="Parker M.S."/>
            <person name="Rombauts S."/>
            <person name="Salamov A."/>
            <person name="Von Dassow P."/>
            <person name="Badger J.H."/>
            <person name="Coutinho P.M."/>
            <person name="Demir E."/>
            <person name="Dubchak I."/>
            <person name="Gentemann C."/>
            <person name="Eikrem W."/>
            <person name="Gready J.E."/>
            <person name="John U."/>
            <person name="Lanier W."/>
            <person name="Lindquist E.A."/>
            <person name="Lucas S."/>
            <person name="Mayer K.F."/>
            <person name="Moreau H."/>
            <person name="Not F."/>
            <person name="Otillar R."/>
            <person name="Panaud O."/>
            <person name="Pangilinan J."/>
            <person name="Paulsen I."/>
            <person name="Piegu B."/>
            <person name="Poliakov A."/>
            <person name="Robbens S."/>
            <person name="Schmutz J."/>
            <person name="Toulza E."/>
            <person name="Wyss T."/>
            <person name="Zelensky A."/>
            <person name="Zhou K."/>
            <person name="Armbrust E.V."/>
            <person name="Bhattacharya D."/>
            <person name="Goodenough U.W."/>
            <person name="Van de Peer Y."/>
            <person name="Grigoriev I.V."/>
        </authorList>
    </citation>
    <scope>NUCLEOTIDE SEQUENCE [LARGE SCALE GENOMIC DNA]</scope>
    <source>
        <strain evidence="4">RCC299 / NOUM17</strain>
    </source>
</reference>
<dbReference type="InterPro" id="IPR002083">
    <property type="entry name" value="MATH/TRAF_dom"/>
</dbReference>
<dbReference type="OMA" id="QVQVIHE"/>
<dbReference type="KEGG" id="mis:MICPUN_69054"/>
<dbReference type="InterPro" id="IPR055327">
    <property type="entry name" value="TRAF1A/B"/>
</dbReference>
<dbReference type="PROSITE" id="PS50144">
    <property type="entry name" value="MATH"/>
    <property type="match status" value="1"/>
</dbReference>
<feature type="non-terminal residue" evidence="3">
    <location>
        <position position="363"/>
    </location>
</feature>
<feature type="non-terminal residue" evidence="3">
    <location>
        <position position="1"/>
    </location>
</feature>
<dbReference type="OrthoDB" id="660257at2759"/>